<sequence>MIPLGTAPEKHTCSRAGCTSIATWAVEWRNPRIHAEDRRKTWLACGEHLEFLREFLAAREFPLEVRPLQTIDRGTSR</sequence>
<dbReference type="RefSeq" id="WP_055792014.1">
    <property type="nucleotide sequence ID" value="NZ_PZPL01000001.1"/>
</dbReference>
<dbReference type="EMBL" id="PZPL01000001">
    <property type="protein sequence ID" value="PTL73929.1"/>
    <property type="molecule type" value="Genomic_DNA"/>
</dbReference>
<proteinExistence type="predicted"/>
<reference evidence="1 2" key="1">
    <citation type="submission" date="2018-03" db="EMBL/GenBank/DDBJ databases">
        <title>Bacteriophage NCPPB3778 and a type I-E CRISPR drive the evolution of the US Biological Select Agent, Rathayibacter toxicus.</title>
        <authorList>
            <person name="Davis E.W.II."/>
            <person name="Tabima J.F."/>
            <person name="Weisberg A.J."/>
            <person name="Dantas Lopes L."/>
            <person name="Wiseman M.S."/>
            <person name="Wiseman M.S."/>
            <person name="Pupko T."/>
            <person name="Belcher M.S."/>
            <person name="Sechler A.J."/>
            <person name="Tancos M.A."/>
            <person name="Schroeder B.K."/>
            <person name="Murray T.D."/>
            <person name="Luster D.G."/>
            <person name="Schneider W.L."/>
            <person name="Rogers E."/>
            <person name="Andreote F.D."/>
            <person name="Grunwald N.J."/>
            <person name="Putnam M.L."/>
            <person name="Chang J.H."/>
        </authorList>
    </citation>
    <scope>NUCLEOTIDE SEQUENCE [LARGE SCALE GENOMIC DNA]</scope>
    <source>
        <strain evidence="1 2">DSM 15933</strain>
    </source>
</reference>
<protein>
    <recommendedName>
        <fullName evidence="3">Acetone carboxylase</fullName>
    </recommendedName>
</protein>
<gene>
    <name evidence="1" type="ORF">C1I63_14490</name>
</gene>
<comment type="caution">
    <text evidence="1">The sequence shown here is derived from an EMBL/GenBank/DDBJ whole genome shotgun (WGS) entry which is preliminary data.</text>
</comment>
<dbReference type="AlphaFoldDB" id="A0A2T4UWM9"/>
<keyword evidence="2" id="KW-1185">Reference proteome</keyword>
<evidence type="ECO:0008006" key="3">
    <source>
        <dbReference type="Google" id="ProtNLM"/>
    </source>
</evidence>
<name>A0A2T4UWM9_9MICO</name>
<evidence type="ECO:0000313" key="1">
    <source>
        <dbReference type="EMBL" id="PTL73929.1"/>
    </source>
</evidence>
<dbReference type="Proteomes" id="UP000241085">
    <property type="component" value="Unassembled WGS sequence"/>
</dbReference>
<accession>A0A2T4UWM9</accession>
<organism evidence="1 2">
    <name type="scientific">Rathayibacter caricis DSM 15933</name>
    <dbReference type="NCBI Taxonomy" id="1328867"/>
    <lineage>
        <taxon>Bacteria</taxon>
        <taxon>Bacillati</taxon>
        <taxon>Actinomycetota</taxon>
        <taxon>Actinomycetes</taxon>
        <taxon>Micrococcales</taxon>
        <taxon>Microbacteriaceae</taxon>
        <taxon>Rathayibacter</taxon>
    </lineage>
</organism>
<evidence type="ECO:0000313" key="2">
    <source>
        <dbReference type="Proteomes" id="UP000241085"/>
    </source>
</evidence>